<evidence type="ECO:0000313" key="2">
    <source>
        <dbReference type="EMBL" id="MFC3932771.1"/>
    </source>
</evidence>
<feature type="transmembrane region" description="Helical" evidence="1">
    <location>
        <begin position="159"/>
        <end position="179"/>
    </location>
</feature>
<name>A0ABV8D2S1_9STRE</name>
<dbReference type="SUPFAM" id="SSF103473">
    <property type="entry name" value="MFS general substrate transporter"/>
    <property type="match status" value="1"/>
</dbReference>
<keyword evidence="1" id="KW-0812">Transmembrane</keyword>
<reference evidence="3" key="1">
    <citation type="journal article" date="2019" name="Int. J. Syst. Evol. Microbiol.">
        <title>The Global Catalogue of Microorganisms (GCM) 10K type strain sequencing project: providing services to taxonomists for standard genome sequencing and annotation.</title>
        <authorList>
            <consortium name="The Broad Institute Genomics Platform"/>
            <consortium name="The Broad Institute Genome Sequencing Center for Infectious Disease"/>
            <person name="Wu L."/>
            <person name="Ma J."/>
        </authorList>
    </citation>
    <scope>NUCLEOTIDE SEQUENCE [LARGE SCALE GENOMIC DNA]</scope>
    <source>
        <strain evidence="3">CCUG 58728</strain>
    </source>
</reference>
<organism evidence="2 3">
    <name type="scientific">Streptococcus dentapri</name>
    <dbReference type="NCBI Taxonomy" id="573564"/>
    <lineage>
        <taxon>Bacteria</taxon>
        <taxon>Bacillati</taxon>
        <taxon>Bacillota</taxon>
        <taxon>Bacilli</taxon>
        <taxon>Lactobacillales</taxon>
        <taxon>Streptococcaceae</taxon>
        <taxon>Streptococcus</taxon>
    </lineage>
</organism>
<comment type="caution">
    <text evidence="2">The sequence shown here is derived from an EMBL/GenBank/DDBJ whole genome shotgun (WGS) entry which is preliminary data.</text>
</comment>
<feature type="transmembrane region" description="Helical" evidence="1">
    <location>
        <begin position="118"/>
        <end position="138"/>
    </location>
</feature>
<gene>
    <name evidence="2" type="ORF">ACFOSE_08410</name>
</gene>
<sequence length="227" mass="25462">MDLQELTKKNQEFVTIASHQLRKDGKSEKEIEQIFDDIMPSILENQKKGITARNLLGAPTIWAKSHSETTSDNSQGGVAATNKNPWLMWLDSSLMLLGFFGVLYGLMALTDKNYQHSYGILTTLIIAFSGGAVLYALYYFVYQHAGKPKEERPKLWKSLLYMAVFTLIWIAFVGISSLIPAQLNPVLPGIATIIIGGLSFGLKYFLKKRYNIQSSLAAQPQPERQKK</sequence>
<keyword evidence="3" id="KW-1185">Reference proteome</keyword>
<dbReference type="Pfam" id="PF06570">
    <property type="entry name" value="DUF1129"/>
    <property type="match status" value="1"/>
</dbReference>
<dbReference type="InterPro" id="IPR036259">
    <property type="entry name" value="MFS_trans_sf"/>
</dbReference>
<dbReference type="Proteomes" id="UP001595901">
    <property type="component" value="Unassembled WGS sequence"/>
</dbReference>
<feature type="transmembrane region" description="Helical" evidence="1">
    <location>
        <begin position="86"/>
        <end position="106"/>
    </location>
</feature>
<protein>
    <submittedName>
        <fullName evidence="2">DUF1129 domain-containing protein</fullName>
    </submittedName>
</protein>
<keyword evidence="1" id="KW-0472">Membrane</keyword>
<evidence type="ECO:0000256" key="1">
    <source>
        <dbReference type="SAM" id="Phobius"/>
    </source>
</evidence>
<dbReference type="RefSeq" id="WP_380432411.1">
    <property type="nucleotide sequence ID" value="NZ_JBHSAC010000070.1"/>
</dbReference>
<feature type="transmembrane region" description="Helical" evidence="1">
    <location>
        <begin position="185"/>
        <end position="206"/>
    </location>
</feature>
<dbReference type="InterPro" id="IPR009214">
    <property type="entry name" value="DUF1129"/>
</dbReference>
<dbReference type="PIRSF" id="PIRSF033111">
    <property type="entry name" value="UCP033111"/>
    <property type="match status" value="1"/>
</dbReference>
<evidence type="ECO:0000313" key="3">
    <source>
        <dbReference type="Proteomes" id="UP001595901"/>
    </source>
</evidence>
<proteinExistence type="predicted"/>
<dbReference type="EMBL" id="JBHSAC010000070">
    <property type="protein sequence ID" value="MFC3932771.1"/>
    <property type="molecule type" value="Genomic_DNA"/>
</dbReference>
<accession>A0ABV8D2S1</accession>
<keyword evidence="1" id="KW-1133">Transmembrane helix</keyword>